<accession>A0A0B4X386</accession>
<protein>
    <submittedName>
        <fullName evidence="1">Uncharacterized protein</fullName>
    </submittedName>
</protein>
<evidence type="ECO:0000313" key="1">
    <source>
        <dbReference type="EMBL" id="AJD41195.1"/>
    </source>
</evidence>
<dbReference type="KEGG" id="rga:RGR602_CH01864"/>
<dbReference type="Proteomes" id="UP000031368">
    <property type="component" value="Chromosome"/>
</dbReference>
<name>A0A0B4X386_9HYPH</name>
<gene>
    <name evidence="1" type="ORF">RGR602_CH01864</name>
</gene>
<reference evidence="1 2" key="1">
    <citation type="submission" date="2013-11" db="EMBL/GenBank/DDBJ databases">
        <title>Complete genome sequence of Rhizobium gallicum bv. gallicum R602.</title>
        <authorList>
            <person name="Bustos P."/>
            <person name="Santamaria R.I."/>
            <person name="Lozano L."/>
            <person name="Acosta J.L."/>
            <person name="Ormeno-Orrillo E."/>
            <person name="Rogel M.A."/>
            <person name="Romero D."/>
            <person name="Cevallos M.A."/>
            <person name="Martinez-Romero E."/>
            <person name="Gonzalez V."/>
        </authorList>
    </citation>
    <scope>NUCLEOTIDE SEQUENCE [LARGE SCALE GENOMIC DNA]</scope>
    <source>
        <strain evidence="1 2">R602</strain>
    </source>
</reference>
<dbReference type="HOGENOM" id="CLU_2846781_0_0_5"/>
<sequence>MLFFFCVFGLIFWKYLDSKLTAERNETEKVAEPLAAPRLHTAEHYVSKRGPRQTTDQIMDAMRIG</sequence>
<dbReference type="AlphaFoldDB" id="A0A0B4X386"/>
<keyword evidence="2" id="KW-1185">Reference proteome</keyword>
<organism evidence="1 2">
    <name type="scientific">Rhizobium gallicum bv. gallicum R602sp</name>
    <dbReference type="NCBI Taxonomy" id="1041138"/>
    <lineage>
        <taxon>Bacteria</taxon>
        <taxon>Pseudomonadati</taxon>
        <taxon>Pseudomonadota</taxon>
        <taxon>Alphaproteobacteria</taxon>
        <taxon>Hyphomicrobiales</taxon>
        <taxon>Rhizobiaceae</taxon>
        <taxon>Rhizobium/Agrobacterium group</taxon>
        <taxon>Rhizobium</taxon>
    </lineage>
</organism>
<dbReference type="EMBL" id="CP006877">
    <property type="protein sequence ID" value="AJD41195.1"/>
    <property type="molecule type" value="Genomic_DNA"/>
</dbReference>
<evidence type="ECO:0000313" key="2">
    <source>
        <dbReference type="Proteomes" id="UP000031368"/>
    </source>
</evidence>
<proteinExistence type="predicted"/>